<evidence type="ECO:0000256" key="4">
    <source>
        <dbReference type="SAM" id="MobiDB-lite"/>
    </source>
</evidence>
<keyword evidence="2" id="KW-0804">Transcription</keyword>
<evidence type="ECO:0000313" key="5">
    <source>
        <dbReference type="EMBL" id="KAK5093361.1"/>
    </source>
</evidence>
<dbReference type="Proteomes" id="UP001345013">
    <property type="component" value="Unassembled WGS sequence"/>
</dbReference>
<feature type="compositionally biased region" description="Polar residues" evidence="4">
    <location>
        <begin position="253"/>
        <end position="264"/>
    </location>
</feature>
<proteinExistence type="predicted"/>
<comment type="caution">
    <text evidence="5">The sequence shown here is derived from an EMBL/GenBank/DDBJ whole genome shotgun (WGS) entry which is preliminary data.</text>
</comment>
<name>A0ABR0KCK3_9EURO</name>
<keyword evidence="1" id="KW-0805">Transcription regulation</keyword>
<reference evidence="5 6" key="1">
    <citation type="submission" date="2023-08" db="EMBL/GenBank/DDBJ databases">
        <title>Black Yeasts Isolated from many extreme environments.</title>
        <authorList>
            <person name="Coleine C."/>
            <person name="Stajich J.E."/>
            <person name="Selbmann L."/>
        </authorList>
    </citation>
    <scope>NUCLEOTIDE SEQUENCE [LARGE SCALE GENOMIC DNA]</scope>
    <source>
        <strain evidence="5 6">CCFEE 5885</strain>
    </source>
</reference>
<accession>A0ABR0KCK3</accession>
<protein>
    <recommendedName>
        <fullName evidence="7">Zn(2)-C6 fungal-type domain-containing protein</fullName>
    </recommendedName>
</protein>
<sequence length="331" mass="36438">MPKLAAVVNDPCAVGVTQGRRTGNAKNKRGGRYTCDQCKRRRTHEKPAGPCDGEEPLCNNCRSIFEQFPDCTWHQEDAPRAVPFASQDSMQMSGAFLENLPPIDSTSYTGLYAPPLESEDMYGGVVAPSGALGPTAPLSHRSQPGTQYRPQAFPSRQGRTQTAQAQYPGPDDEISGQWSGYREDEDDEVDDDWAQNVGTETPSADDIEQDEHARLESERRGQRRFLYGGTPAPPTRTDTGAEKRGRDQRSPSDNHPSNPATPSAWQAPKRARQVADEEEPDPEKEEEEEVASSRTYMPPPTQPAPRGRGGNQRGRIGNTGRGYQTRGKKRG</sequence>
<evidence type="ECO:0000256" key="2">
    <source>
        <dbReference type="ARBA" id="ARBA00023163"/>
    </source>
</evidence>
<feature type="compositionally biased region" description="Polar residues" evidence="4">
    <location>
        <begin position="140"/>
        <end position="149"/>
    </location>
</feature>
<feature type="compositionally biased region" description="Acidic residues" evidence="4">
    <location>
        <begin position="183"/>
        <end position="193"/>
    </location>
</feature>
<feature type="compositionally biased region" description="Basic and acidic residues" evidence="4">
    <location>
        <begin position="210"/>
        <end position="220"/>
    </location>
</feature>
<dbReference type="CDD" id="cd00067">
    <property type="entry name" value="GAL4"/>
    <property type="match status" value="1"/>
</dbReference>
<feature type="compositionally biased region" description="Gly residues" evidence="4">
    <location>
        <begin position="307"/>
        <end position="320"/>
    </location>
</feature>
<evidence type="ECO:0000313" key="6">
    <source>
        <dbReference type="Proteomes" id="UP001345013"/>
    </source>
</evidence>
<dbReference type="InterPro" id="IPR001138">
    <property type="entry name" value="Zn2Cys6_DnaBD"/>
</dbReference>
<dbReference type="EMBL" id="JAVRRG010000044">
    <property type="protein sequence ID" value="KAK5093361.1"/>
    <property type="molecule type" value="Genomic_DNA"/>
</dbReference>
<evidence type="ECO:0000256" key="3">
    <source>
        <dbReference type="ARBA" id="ARBA00023242"/>
    </source>
</evidence>
<feature type="compositionally biased region" description="Basic and acidic residues" evidence="4">
    <location>
        <begin position="239"/>
        <end position="252"/>
    </location>
</feature>
<evidence type="ECO:0008006" key="7">
    <source>
        <dbReference type="Google" id="ProtNLM"/>
    </source>
</evidence>
<evidence type="ECO:0000256" key="1">
    <source>
        <dbReference type="ARBA" id="ARBA00023015"/>
    </source>
</evidence>
<feature type="compositionally biased region" description="Acidic residues" evidence="4">
    <location>
        <begin position="276"/>
        <end position="290"/>
    </location>
</feature>
<organism evidence="5 6">
    <name type="scientific">Lithohypha guttulata</name>
    <dbReference type="NCBI Taxonomy" id="1690604"/>
    <lineage>
        <taxon>Eukaryota</taxon>
        <taxon>Fungi</taxon>
        <taxon>Dikarya</taxon>
        <taxon>Ascomycota</taxon>
        <taxon>Pezizomycotina</taxon>
        <taxon>Eurotiomycetes</taxon>
        <taxon>Chaetothyriomycetidae</taxon>
        <taxon>Chaetothyriales</taxon>
        <taxon>Trichomeriaceae</taxon>
        <taxon>Lithohypha</taxon>
    </lineage>
</organism>
<keyword evidence="3" id="KW-0539">Nucleus</keyword>
<keyword evidence="6" id="KW-1185">Reference proteome</keyword>
<gene>
    <name evidence="5" type="ORF">LTR24_004349</name>
</gene>
<feature type="region of interest" description="Disordered" evidence="4">
    <location>
        <begin position="124"/>
        <end position="331"/>
    </location>
</feature>